<organism evidence="2 3">
    <name type="scientific">Cronartium quercuum f. sp. fusiforme G11</name>
    <dbReference type="NCBI Taxonomy" id="708437"/>
    <lineage>
        <taxon>Eukaryota</taxon>
        <taxon>Fungi</taxon>
        <taxon>Dikarya</taxon>
        <taxon>Basidiomycota</taxon>
        <taxon>Pucciniomycotina</taxon>
        <taxon>Pucciniomycetes</taxon>
        <taxon>Pucciniales</taxon>
        <taxon>Coleosporiaceae</taxon>
        <taxon>Cronartium</taxon>
    </lineage>
</organism>
<evidence type="ECO:0000313" key="3">
    <source>
        <dbReference type="Proteomes" id="UP000886653"/>
    </source>
</evidence>
<dbReference type="AlphaFoldDB" id="A0A9P6NLY9"/>
<comment type="caution">
    <text evidence="2">The sequence shown here is derived from an EMBL/GenBank/DDBJ whole genome shotgun (WGS) entry which is preliminary data.</text>
</comment>
<name>A0A9P6NLY9_9BASI</name>
<dbReference type="PANTHER" id="PTHR48171">
    <property type="entry name" value="DUF946 FAMILY PROTEIN"/>
    <property type="match status" value="1"/>
</dbReference>
<dbReference type="PANTHER" id="PTHR48171:SF1">
    <property type="entry name" value="VACUOLAR PROTEIN SORTING-ASSOCIATED PROTEIN 62"/>
    <property type="match status" value="1"/>
</dbReference>
<evidence type="ECO:0000313" key="2">
    <source>
        <dbReference type="EMBL" id="KAG0146569.1"/>
    </source>
</evidence>
<dbReference type="OrthoDB" id="188042at2759"/>
<accession>A0A9P6NLY9</accession>
<sequence length="376" mass="42202">MKPIKPIHSHLCLITYLILCTIGYTTGFVTPDPHVDFTPNQTLPTYALTYAPFVYLHSQEIFWPAEMITHLSNVQPEINFSIVPGFDSTFGGNGETYLGADQLSNSSRQSSVYLTSKSNVFKEPKDPWMYGVGPPDPSSGRSNASAFIIAMDKSQQVGPGWVDVFYLFFYSYNQGNYFYNNRFGDHVADWEHTMIRFKDGQPIYIAPEAHGGEVVLGDSAFNFNVLEKLKDRPIIYAANGTHGMYPQPGTQNYTGLPIPVFDQTDKGHLWDLTLNYQAYFYSNEAGFSYTADTPTSAQDPNKLGWLEFPGYWGDQKYPVTNPHQTCLASECFYEDGPLGPQSKSLSRGYICSSSDCKPEDHLPASVYPFLFFFIGC</sequence>
<gene>
    <name evidence="2" type="ORF">CROQUDRAFT_44212</name>
</gene>
<keyword evidence="3" id="KW-1185">Reference proteome</keyword>
<dbReference type="Pfam" id="PF06101">
    <property type="entry name" value="Vps62"/>
    <property type="match status" value="1"/>
</dbReference>
<evidence type="ECO:0000256" key="1">
    <source>
        <dbReference type="SAM" id="SignalP"/>
    </source>
</evidence>
<feature type="signal peptide" evidence="1">
    <location>
        <begin position="1"/>
        <end position="27"/>
    </location>
</feature>
<evidence type="ECO:0008006" key="4">
    <source>
        <dbReference type="Google" id="ProtNLM"/>
    </source>
</evidence>
<protein>
    <recommendedName>
        <fullName evidence="4">Vacuolar protein sorting-associated protein 62</fullName>
    </recommendedName>
</protein>
<reference evidence="2" key="1">
    <citation type="submission" date="2013-11" db="EMBL/GenBank/DDBJ databases">
        <title>Genome sequence of the fusiform rust pathogen reveals effectors for host alternation and coevolution with pine.</title>
        <authorList>
            <consortium name="DOE Joint Genome Institute"/>
            <person name="Smith K."/>
            <person name="Pendleton A."/>
            <person name="Kubisiak T."/>
            <person name="Anderson C."/>
            <person name="Salamov A."/>
            <person name="Aerts A."/>
            <person name="Riley R."/>
            <person name="Clum A."/>
            <person name="Lindquist E."/>
            <person name="Ence D."/>
            <person name="Campbell M."/>
            <person name="Kronenberg Z."/>
            <person name="Feau N."/>
            <person name="Dhillon B."/>
            <person name="Hamelin R."/>
            <person name="Burleigh J."/>
            <person name="Smith J."/>
            <person name="Yandell M."/>
            <person name="Nelson C."/>
            <person name="Grigoriev I."/>
            <person name="Davis J."/>
        </authorList>
    </citation>
    <scope>NUCLEOTIDE SEQUENCE</scope>
    <source>
        <strain evidence="2">G11</strain>
    </source>
</reference>
<dbReference type="EMBL" id="MU167259">
    <property type="protein sequence ID" value="KAG0146569.1"/>
    <property type="molecule type" value="Genomic_DNA"/>
</dbReference>
<keyword evidence="1" id="KW-0732">Signal</keyword>
<proteinExistence type="predicted"/>
<dbReference type="InterPro" id="IPR009291">
    <property type="entry name" value="Vps62"/>
</dbReference>
<dbReference type="Proteomes" id="UP000886653">
    <property type="component" value="Unassembled WGS sequence"/>
</dbReference>
<feature type="chain" id="PRO_5040233499" description="Vacuolar protein sorting-associated protein 62" evidence="1">
    <location>
        <begin position="28"/>
        <end position="376"/>
    </location>
</feature>